<gene>
    <name evidence="1" type="ORF">E2C01_097790</name>
</gene>
<comment type="caution">
    <text evidence="1">The sequence shown here is derived from an EMBL/GenBank/DDBJ whole genome shotgun (WGS) entry which is preliminary data.</text>
</comment>
<evidence type="ECO:0000313" key="2">
    <source>
        <dbReference type="Proteomes" id="UP000324222"/>
    </source>
</evidence>
<sequence>MLIRETHVGTQLIISMSFANGCDKKVKRFKIRANVVSLRFRPTAHLQSPLNPCRFLSPCYPLLLPPIVFPAASPASPTIPCFSLSPISLYATSCHPLPSFAASRCLSKPPTQQHPVFCCLAAHFTTAAFLPVFCTQSESHKAAQILL</sequence>
<proteinExistence type="predicted"/>
<evidence type="ECO:0000313" key="1">
    <source>
        <dbReference type="EMBL" id="MPD02223.1"/>
    </source>
</evidence>
<name>A0A5B7K199_PORTR</name>
<dbReference type="EMBL" id="VSRR010130466">
    <property type="protein sequence ID" value="MPD02223.1"/>
    <property type="molecule type" value="Genomic_DNA"/>
</dbReference>
<accession>A0A5B7K199</accession>
<keyword evidence="2" id="KW-1185">Reference proteome</keyword>
<protein>
    <submittedName>
        <fullName evidence="1">Uncharacterized protein</fullName>
    </submittedName>
</protein>
<dbReference type="Proteomes" id="UP000324222">
    <property type="component" value="Unassembled WGS sequence"/>
</dbReference>
<dbReference type="AlphaFoldDB" id="A0A5B7K199"/>
<organism evidence="1 2">
    <name type="scientific">Portunus trituberculatus</name>
    <name type="common">Swimming crab</name>
    <name type="synonym">Neptunus trituberculatus</name>
    <dbReference type="NCBI Taxonomy" id="210409"/>
    <lineage>
        <taxon>Eukaryota</taxon>
        <taxon>Metazoa</taxon>
        <taxon>Ecdysozoa</taxon>
        <taxon>Arthropoda</taxon>
        <taxon>Crustacea</taxon>
        <taxon>Multicrustacea</taxon>
        <taxon>Malacostraca</taxon>
        <taxon>Eumalacostraca</taxon>
        <taxon>Eucarida</taxon>
        <taxon>Decapoda</taxon>
        <taxon>Pleocyemata</taxon>
        <taxon>Brachyura</taxon>
        <taxon>Eubrachyura</taxon>
        <taxon>Portunoidea</taxon>
        <taxon>Portunidae</taxon>
        <taxon>Portuninae</taxon>
        <taxon>Portunus</taxon>
    </lineage>
</organism>
<reference evidence="1 2" key="1">
    <citation type="submission" date="2019-05" db="EMBL/GenBank/DDBJ databases">
        <title>Another draft genome of Portunus trituberculatus and its Hox gene families provides insights of decapod evolution.</title>
        <authorList>
            <person name="Jeong J.-H."/>
            <person name="Song I."/>
            <person name="Kim S."/>
            <person name="Choi T."/>
            <person name="Kim D."/>
            <person name="Ryu S."/>
            <person name="Kim W."/>
        </authorList>
    </citation>
    <scope>NUCLEOTIDE SEQUENCE [LARGE SCALE GENOMIC DNA]</scope>
    <source>
        <tissue evidence="1">Muscle</tissue>
    </source>
</reference>